<feature type="transmembrane region" description="Helical" evidence="1">
    <location>
        <begin position="7"/>
        <end position="24"/>
    </location>
</feature>
<dbReference type="Proteomes" id="UP001152964">
    <property type="component" value="Chromosome 7"/>
</dbReference>
<feature type="transmembrane region" description="Helical" evidence="1">
    <location>
        <begin position="89"/>
        <end position="107"/>
    </location>
</feature>
<keyword evidence="1" id="KW-1133">Transmembrane helix</keyword>
<keyword evidence="3" id="KW-1185">Reference proteome</keyword>
<proteinExistence type="predicted"/>
<accession>A0ABN8VTC5</accession>
<evidence type="ECO:0008006" key="4">
    <source>
        <dbReference type="Google" id="ProtNLM"/>
    </source>
</evidence>
<feature type="transmembrane region" description="Helical" evidence="1">
    <location>
        <begin position="128"/>
        <end position="151"/>
    </location>
</feature>
<reference evidence="2" key="1">
    <citation type="submission" date="2022-08" db="EMBL/GenBank/DDBJ databases">
        <authorList>
            <person name="Byrne P K."/>
        </authorList>
    </citation>
    <scope>NUCLEOTIDE SEQUENCE</scope>
    <source>
        <strain evidence="2">UCD650</strain>
    </source>
</reference>
<gene>
    <name evidence="2" type="primary">U6500G03920</name>
    <name evidence="2" type="ORF">SEUBUCD650_0G03920</name>
</gene>
<name>A0ABN8VTC5_SACEU</name>
<keyword evidence="1" id="KW-0472">Membrane</keyword>
<protein>
    <recommendedName>
        <fullName evidence="4">Secreted protein</fullName>
    </recommendedName>
</protein>
<evidence type="ECO:0000313" key="3">
    <source>
        <dbReference type="Proteomes" id="UP001152964"/>
    </source>
</evidence>
<evidence type="ECO:0000313" key="2">
    <source>
        <dbReference type="EMBL" id="CAI2008819.1"/>
    </source>
</evidence>
<sequence length="153" mass="16798">MTRSVRATRHLFSFCAAAILYFSFDEFNGCEIISRDRCQKAPGQYVPRKKRGARVSFSTTSAVHALSHLKFGAAGRRAAAKQWATRGNLSAPILCGVFFVSLRCFLVRSFSRHTTQYISLGTAGKKKLSANLLSLAASLLFRLVASAWRAFGG</sequence>
<organism evidence="2 3">
    <name type="scientific">Saccharomyces eubayanus</name>
    <name type="common">Yeast</name>
    <dbReference type="NCBI Taxonomy" id="1080349"/>
    <lineage>
        <taxon>Eukaryota</taxon>
        <taxon>Fungi</taxon>
        <taxon>Dikarya</taxon>
        <taxon>Ascomycota</taxon>
        <taxon>Saccharomycotina</taxon>
        <taxon>Saccharomycetes</taxon>
        <taxon>Saccharomycetales</taxon>
        <taxon>Saccharomycetaceae</taxon>
        <taxon>Saccharomyces</taxon>
    </lineage>
</organism>
<evidence type="ECO:0000256" key="1">
    <source>
        <dbReference type="SAM" id="Phobius"/>
    </source>
</evidence>
<dbReference type="RefSeq" id="XP_018222346.1">
    <property type="nucleotide sequence ID" value="XM_018365246.1"/>
</dbReference>
<keyword evidence="1" id="KW-0812">Transmembrane</keyword>
<dbReference type="EMBL" id="OX291497">
    <property type="protein sequence ID" value="CAI2008819.1"/>
    <property type="molecule type" value="Genomic_DNA"/>
</dbReference>